<keyword evidence="3" id="KW-1185">Reference proteome</keyword>
<dbReference type="Proteomes" id="UP000702209">
    <property type="component" value="Unassembled WGS sequence"/>
</dbReference>
<name>A0ABS0CLP9_9NOCA</name>
<gene>
    <name evidence="2" type="ORF">IU459_04065</name>
</gene>
<dbReference type="RefSeq" id="WP_195128057.1">
    <property type="nucleotide sequence ID" value="NZ_JADLQX010000002.1"/>
</dbReference>
<feature type="domain" description="YdhG-like" evidence="1">
    <location>
        <begin position="19"/>
        <end position="128"/>
    </location>
</feature>
<comment type="caution">
    <text evidence="2">The sequence shown here is derived from an EMBL/GenBank/DDBJ whole genome shotgun (WGS) entry which is preliminary data.</text>
</comment>
<dbReference type="Pfam" id="PF08818">
    <property type="entry name" value="DUF1801"/>
    <property type="match status" value="1"/>
</dbReference>
<dbReference type="SUPFAM" id="SSF159888">
    <property type="entry name" value="YdhG-like"/>
    <property type="match status" value="1"/>
</dbReference>
<protein>
    <submittedName>
        <fullName evidence="2">DUF1801 domain-containing protein</fullName>
    </submittedName>
</protein>
<evidence type="ECO:0000313" key="2">
    <source>
        <dbReference type="EMBL" id="MBF6296717.1"/>
    </source>
</evidence>
<accession>A0ABS0CLP9</accession>
<sequence length="144" mass="16027">MSIDEPEFERFLAAAGDRASELRALDVVIRSSAPTFEAVLTEGMGAPMLGYGMIPYQSKSMKEPGEWPVVALAARKNYVSLYISALEAGEYMAERYADRLGNVSCGKSCIRFKRLDDLNLDTVREILRGLERRKLAGEKLYGEP</sequence>
<organism evidence="2 3">
    <name type="scientific">Nocardia amamiensis</name>
    <dbReference type="NCBI Taxonomy" id="404578"/>
    <lineage>
        <taxon>Bacteria</taxon>
        <taxon>Bacillati</taxon>
        <taxon>Actinomycetota</taxon>
        <taxon>Actinomycetes</taxon>
        <taxon>Mycobacteriales</taxon>
        <taxon>Nocardiaceae</taxon>
        <taxon>Nocardia</taxon>
    </lineage>
</organism>
<proteinExistence type="predicted"/>
<evidence type="ECO:0000259" key="1">
    <source>
        <dbReference type="Pfam" id="PF08818"/>
    </source>
</evidence>
<evidence type="ECO:0000313" key="3">
    <source>
        <dbReference type="Proteomes" id="UP000702209"/>
    </source>
</evidence>
<dbReference type="EMBL" id="JADLQX010000002">
    <property type="protein sequence ID" value="MBF6296717.1"/>
    <property type="molecule type" value="Genomic_DNA"/>
</dbReference>
<dbReference type="InterPro" id="IPR014922">
    <property type="entry name" value="YdhG-like"/>
</dbReference>
<reference evidence="2 3" key="1">
    <citation type="submission" date="2020-10" db="EMBL/GenBank/DDBJ databases">
        <title>Identification of Nocardia species via Next-generation sequencing and recognition of intraspecies genetic diversity.</title>
        <authorList>
            <person name="Li P."/>
            <person name="Li P."/>
            <person name="Lu B."/>
        </authorList>
    </citation>
    <scope>NUCLEOTIDE SEQUENCE [LARGE SCALE GENOMIC DNA]</scope>
    <source>
        <strain evidence="2 3">BJ06-0157</strain>
    </source>
</reference>
<dbReference type="Gene3D" id="3.90.1150.200">
    <property type="match status" value="1"/>
</dbReference>